<proteinExistence type="predicted"/>
<dbReference type="Proteomes" id="UP001620645">
    <property type="component" value="Unassembled WGS sequence"/>
</dbReference>
<dbReference type="AlphaFoldDB" id="A0ABD2IER4"/>
<keyword evidence="4" id="KW-1185">Reference proteome</keyword>
<evidence type="ECO:0000256" key="1">
    <source>
        <dbReference type="SAM" id="MobiDB-lite"/>
    </source>
</evidence>
<dbReference type="EMBL" id="JBICCN010000320">
    <property type="protein sequence ID" value="KAL3077818.1"/>
    <property type="molecule type" value="Genomic_DNA"/>
</dbReference>
<name>A0ABD2IER4_HETSC</name>
<evidence type="ECO:0000313" key="3">
    <source>
        <dbReference type="EMBL" id="KAL3077818.1"/>
    </source>
</evidence>
<sequence>MLTIFSLFIIKISLLDSVEAGHEVKIKAYFKDFVDEVPVYANAKANLRKCRGPKYELKDKKVLRAGLLWELTFKNKECLKPDEICSDYQDEIDMELEEHLSNYHKEKFPVDIIYDKTASRKKKIITAEEALDKYIKNKESEKKMLNPNKRCRRTNSVREKQEEKKWSGNEENEKRKKRRRKKGMREEKEQER</sequence>
<feature type="chain" id="PRO_5044870092" evidence="2">
    <location>
        <begin position="21"/>
        <end position="192"/>
    </location>
</feature>
<organism evidence="3 4">
    <name type="scientific">Heterodera schachtii</name>
    <name type="common">Sugarbeet cyst nematode worm</name>
    <name type="synonym">Tylenchus schachtii</name>
    <dbReference type="NCBI Taxonomy" id="97005"/>
    <lineage>
        <taxon>Eukaryota</taxon>
        <taxon>Metazoa</taxon>
        <taxon>Ecdysozoa</taxon>
        <taxon>Nematoda</taxon>
        <taxon>Chromadorea</taxon>
        <taxon>Rhabditida</taxon>
        <taxon>Tylenchina</taxon>
        <taxon>Tylenchomorpha</taxon>
        <taxon>Tylenchoidea</taxon>
        <taxon>Heteroderidae</taxon>
        <taxon>Heteroderinae</taxon>
        <taxon>Heterodera</taxon>
    </lineage>
</organism>
<evidence type="ECO:0000313" key="4">
    <source>
        <dbReference type="Proteomes" id="UP001620645"/>
    </source>
</evidence>
<feature type="signal peptide" evidence="2">
    <location>
        <begin position="1"/>
        <end position="20"/>
    </location>
</feature>
<gene>
    <name evidence="3" type="ORF">niasHS_011621</name>
</gene>
<feature type="region of interest" description="Disordered" evidence="1">
    <location>
        <begin position="142"/>
        <end position="192"/>
    </location>
</feature>
<reference evidence="3 4" key="1">
    <citation type="submission" date="2024-10" db="EMBL/GenBank/DDBJ databases">
        <authorList>
            <person name="Kim D."/>
        </authorList>
    </citation>
    <scope>NUCLEOTIDE SEQUENCE [LARGE SCALE GENOMIC DNA]</scope>
    <source>
        <strain evidence="3">Taebaek</strain>
    </source>
</reference>
<protein>
    <submittedName>
        <fullName evidence="3">Uncharacterized protein</fullName>
    </submittedName>
</protein>
<keyword evidence="2" id="KW-0732">Signal</keyword>
<comment type="caution">
    <text evidence="3">The sequence shown here is derived from an EMBL/GenBank/DDBJ whole genome shotgun (WGS) entry which is preliminary data.</text>
</comment>
<feature type="compositionally biased region" description="Basic and acidic residues" evidence="1">
    <location>
        <begin position="156"/>
        <end position="174"/>
    </location>
</feature>
<evidence type="ECO:0000256" key="2">
    <source>
        <dbReference type="SAM" id="SignalP"/>
    </source>
</evidence>
<accession>A0ABD2IER4</accession>